<dbReference type="Proteomes" id="UP000887540">
    <property type="component" value="Unplaced"/>
</dbReference>
<feature type="region of interest" description="Disordered" evidence="2">
    <location>
        <begin position="285"/>
        <end position="316"/>
    </location>
</feature>
<evidence type="ECO:0000313" key="5">
    <source>
        <dbReference type="WBParaSite" id="ACRNAN_Path_490.g1831.t1"/>
    </source>
</evidence>
<feature type="compositionally biased region" description="Polar residues" evidence="2">
    <location>
        <begin position="299"/>
        <end position="316"/>
    </location>
</feature>
<protein>
    <recommendedName>
        <fullName evidence="3">Spindle assembly abnormal protein 6 N-terminal domain-containing protein</fullName>
    </recommendedName>
</protein>
<feature type="coiled-coil region" evidence="1">
    <location>
        <begin position="144"/>
        <end position="171"/>
    </location>
</feature>
<evidence type="ECO:0000313" key="4">
    <source>
        <dbReference type="Proteomes" id="UP000887540"/>
    </source>
</evidence>
<dbReference type="InterPro" id="IPR038558">
    <property type="entry name" value="SAS-6_N_sf"/>
</dbReference>
<evidence type="ECO:0000256" key="2">
    <source>
        <dbReference type="SAM" id="MobiDB-lite"/>
    </source>
</evidence>
<dbReference type="Gene3D" id="2.170.210.20">
    <property type="entry name" value="Spindle assembly abnormal protein 6, N-terminal domain"/>
    <property type="match status" value="1"/>
</dbReference>
<evidence type="ECO:0000259" key="3">
    <source>
        <dbReference type="Pfam" id="PF16531"/>
    </source>
</evidence>
<keyword evidence="1" id="KW-0175">Coiled coil</keyword>
<feature type="compositionally biased region" description="Polar residues" evidence="2">
    <location>
        <begin position="252"/>
        <end position="265"/>
    </location>
</feature>
<dbReference type="AlphaFoldDB" id="A0A914C7B8"/>
<reference evidence="5" key="1">
    <citation type="submission" date="2022-11" db="UniProtKB">
        <authorList>
            <consortium name="WormBaseParasite"/>
        </authorList>
    </citation>
    <scope>IDENTIFICATION</scope>
</reference>
<feature type="region of interest" description="Disordered" evidence="2">
    <location>
        <begin position="252"/>
        <end position="271"/>
    </location>
</feature>
<dbReference type="Pfam" id="PF16531">
    <property type="entry name" value="SAS-6_N"/>
    <property type="match status" value="1"/>
</dbReference>
<dbReference type="InterPro" id="IPR032396">
    <property type="entry name" value="SAS-6_N"/>
</dbReference>
<evidence type="ECO:0000256" key="1">
    <source>
        <dbReference type="SAM" id="Coils"/>
    </source>
</evidence>
<proteinExistence type="predicted"/>
<keyword evidence="4" id="KW-1185">Reference proteome</keyword>
<feature type="domain" description="Spindle assembly abnormal protein 6 N-terminal" evidence="3">
    <location>
        <begin position="19"/>
        <end position="126"/>
    </location>
</feature>
<name>A0A914C7B8_9BILA</name>
<accession>A0A914C7B8</accession>
<organism evidence="4 5">
    <name type="scientific">Acrobeloides nanus</name>
    <dbReference type="NCBI Taxonomy" id="290746"/>
    <lineage>
        <taxon>Eukaryota</taxon>
        <taxon>Metazoa</taxon>
        <taxon>Ecdysozoa</taxon>
        <taxon>Nematoda</taxon>
        <taxon>Chromadorea</taxon>
        <taxon>Rhabditida</taxon>
        <taxon>Tylenchina</taxon>
        <taxon>Cephalobomorpha</taxon>
        <taxon>Cephaloboidea</taxon>
        <taxon>Cephalobidae</taxon>
        <taxon>Acrobeloides</taxon>
    </lineage>
</organism>
<dbReference type="WBParaSite" id="ACRNAN_Path_490.g1831.t1">
    <property type="protein sequence ID" value="ACRNAN_Path_490.g1831.t1"/>
    <property type="gene ID" value="ACRNAN_Path_490.g1831"/>
</dbReference>
<sequence>MTAYYKARFIASINNVNLKKNFAQQELYLVIVAQKGSTNQQEFAVTLLKEGNAESASFIGTSVMTMEGFDRLKKAYNLDCKFEDFPKLVAHVIDSLEVTKKNFVHVHIVEDCCSVNFVKSDEWNFMLNFKVVSSDVVGYLLEVVQNLQIRVDQEDFQMQNLQKQMEQTQILSNEKPAPVQVNPEMSPTRSEIGSNNMRNSFNGQCVETDQNQGYVDLTKLHEIPLNNKQQQQYSRITPPQSSSYNNFVPPQHMPTFTNPGQQQSMVPPPTSAPFHNPFTYGPGLASSHILRKPHPLPHNYSTVPSQMPTNSTFSHNPAQLIPQLVSGQSTPLTTYPNMSYS</sequence>